<organism evidence="1">
    <name type="scientific">Triticum urartu</name>
    <name type="common">Red wild einkorn</name>
    <name type="synonym">Crithodium urartu</name>
    <dbReference type="NCBI Taxonomy" id="4572"/>
    <lineage>
        <taxon>Eukaryota</taxon>
        <taxon>Viridiplantae</taxon>
        <taxon>Streptophyta</taxon>
        <taxon>Embryophyta</taxon>
        <taxon>Tracheophyta</taxon>
        <taxon>Spermatophyta</taxon>
        <taxon>Magnoliopsida</taxon>
        <taxon>Liliopsida</taxon>
        <taxon>Poales</taxon>
        <taxon>Poaceae</taxon>
        <taxon>BOP clade</taxon>
        <taxon>Pooideae</taxon>
        <taxon>Triticodae</taxon>
        <taxon>Triticeae</taxon>
        <taxon>Triticinae</taxon>
        <taxon>Triticum</taxon>
    </lineage>
</organism>
<sequence length="152" mass="15881">MEQEEGRRKRQAAAVVALECVAGSSKAEEWGGGGVVVQEGDVVESVRVGLSSGAGSLDAPFKGGRAGLHKALHKAFLRGDTSVDVRVPGGKDLQACILPHPGGAIARKQYVLGFGFGVCVIFLLSQSGPTLSDGLNQDPWLCGNTILYENVY</sequence>
<dbReference type="eggNOG" id="ENOG502QV6U">
    <property type="taxonomic scope" value="Eukaryota"/>
</dbReference>
<gene>
    <name evidence="1" type="ORF">TRIUR3_26075</name>
</gene>
<proteinExistence type="predicted"/>
<dbReference type="OMA" id="ANEWTHD"/>
<protein>
    <submittedName>
        <fullName evidence="1">Uncharacterized protein</fullName>
    </submittedName>
</protein>
<name>M7ZCN3_TRIUA</name>
<dbReference type="PANTHER" id="PTHR33984">
    <property type="entry name" value="OS02G0717600 PROTEIN"/>
    <property type="match status" value="1"/>
</dbReference>
<accession>M7ZCN3</accession>
<reference evidence="1" key="1">
    <citation type="journal article" date="2013" name="Nature">
        <title>Draft genome of the wheat A-genome progenitor Triticum urartu.</title>
        <authorList>
            <person name="Ling H.Q."/>
            <person name="Zhao S."/>
            <person name="Liu D."/>
            <person name="Wang J."/>
            <person name="Sun H."/>
            <person name="Zhang C."/>
            <person name="Fan H."/>
            <person name="Li D."/>
            <person name="Dong L."/>
            <person name="Tao Y."/>
            <person name="Gao C."/>
            <person name="Wu H."/>
            <person name="Li Y."/>
            <person name="Cui Y."/>
            <person name="Guo X."/>
            <person name="Zheng S."/>
            <person name="Wang B."/>
            <person name="Yu K."/>
            <person name="Liang Q."/>
            <person name="Yang W."/>
            <person name="Lou X."/>
            <person name="Chen J."/>
            <person name="Feng M."/>
            <person name="Jian J."/>
            <person name="Zhang X."/>
            <person name="Luo G."/>
            <person name="Jiang Y."/>
            <person name="Liu J."/>
            <person name="Wang Z."/>
            <person name="Sha Y."/>
            <person name="Zhang B."/>
            <person name="Wu H."/>
            <person name="Tang D."/>
            <person name="Shen Q."/>
            <person name="Xue P."/>
            <person name="Zou S."/>
            <person name="Wang X."/>
            <person name="Liu X."/>
            <person name="Wang F."/>
            <person name="Yang Y."/>
            <person name="An X."/>
            <person name="Dong Z."/>
            <person name="Zhang K."/>
            <person name="Zhang X."/>
            <person name="Luo M.C."/>
            <person name="Dvorak J."/>
            <person name="Tong Y."/>
            <person name="Wang J."/>
            <person name="Yang H."/>
            <person name="Li Z."/>
            <person name="Wang D."/>
            <person name="Zhang A."/>
            <person name="Wang J."/>
        </authorList>
    </citation>
    <scope>NUCLEOTIDE SEQUENCE</scope>
</reference>
<dbReference type="STRING" id="4572.M7ZCN3"/>
<dbReference type="PANTHER" id="PTHR33984:SF12">
    <property type="entry name" value="NB-ARC DOMAIN CONTAINING PROTEIN, EXPRESSED"/>
    <property type="match status" value="1"/>
</dbReference>
<dbReference type="AlphaFoldDB" id="M7ZCN3"/>
<evidence type="ECO:0000313" key="1">
    <source>
        <dbReference type="EMBL" id="EMS57837.1"/>
    </source>
</evidence>
<dbReference type="EMBL" id="KD139882">
    <property type="protein sequence ID" value="EMS57837.1"/>
    <property type="molecule type" value="Genomic_DNA"/>
</dbReference>